<dbReference type="InterPro" id="IPR000719">
    <property type="entry name" value="Prot_kinase_dom"/>
</dbReference>
<dbReference type="PANTHER" id="PTHR32444:SF198">
    <property type="entry name" value="BULB-TYPE LECTIN DOMAIN-CONTAINING PROTEIN"/>
    <property type="match status" value="1"/>
</dbReference>
<dbReference type="SUPFAM" id="SSF51110">
    <property type="entry name" value="alpha-D-mannose-specific plant lectins"/>
    <property type="match status" value="1"/>
</dbReference>
<evidence type="ECO:0000256" key="11">
    <source>
        <dbReference type="ARBA" id="ARBA00048679"/>
    </source>
</evidence>
<dbReference type="PROSITE" id="PS50927">
    <property type="entry name" value="BULB_LECTIN"/>
    <property type="match status" value="1"/>
</dbReference>
<evidence type="ECO:0000256" key="9">
    <source>
        <dbReference type="ARBA" id="ARBA00023180"/>
    </source>
</evidence>
<dbReference type="GO" id="GO:0005524">
    <property type="term" value="F:ATP binding"/>
    <property type="evidence" value="ECO:0007669"/>
    <property type="project" value="UniProtKB-KW"/>
</dbReference>
<keyword evidence="6" id="KW-0418">Kinase</keyword>
<sequence length="587" mass="66181">MGKTITCSVLLALISYFYLLFATALDTITPSKSIKDPDVIISQNGVFRLGFFSLANSNNRYVGILYHQIPVQTVVWVANRNRPLKDSSGILTISDDGNLVVSNGKAEILWSTNVTNLVPNATSAQLLDSRNLVLNNGENGGSSILWESFQHPSNVFLQTMKISTDVKTGRKVQTRSWKSPDDPSDGNFFQGIEPFSIPEGVIWNNNQIYFRTGPWNGRIYIVLINVNRVYFDGFYVVADDSDGRYVERIWDAGKGDWINGCLKGFKPRNIEEWSRGNWSSGCQGDDGFFKLKKMKVATFPDQSSITNGECKDQCMKNCSCVAYAYDAGIGCMLWSGDLIDVQKFSNRGVDLYIRLPSSELDKGNSEIIVITTVNSGMVVIIIIAALFLLRRMGQYLNLGVVILFLCLNFVIDPIKQKLLDWRKRFNIIEGISRGLLYLYRDSRLKIIHRDLKTSNVLLDQELNLKISDFGIARIFGVQTCLITNNQVWDLWNEGNIWDLVDKVISKSESDLKNKKEIWRCIHVGLLCVQEYAKDRPTMSTIVLMLNSEISDLNTPKQPAFTQALLINDDFVNCVSFNDVTLTGFDGR</sequence>
<keyword evidence="2" id="KW-0723">Serine/threonine-protein kinase</keyword>
<dbReference type="PROSITE" id="PS00108">
    <property type="entry name" value="PROTEIN_KINASE_ST"/>
    <property type="match status" value="1"/>
</dbReference>
<dbReference type="EC" id="2.7.11.1" evidence="1"/>
<dbReference type="FunFam" id="2.90.10.10:FF:000001">
    <property type="entry name" value="G-type lectin S-receptor-like serine/threonine-protein kinase"/>
    <property type="match status" value="1"/>
</dbReference>
<evidence type="ECO:0000256" key="4">
    <source>
        <dbReference type="ARBA" id="ARBA00022729"/>
    </source>
</evidence>
<evidence type="ECO:0000256" key="2">
    <source>
        <dbReference type="ARBA" id="ARBA00022527"/>
    </source>
</evidence>
<dbReference type="InterPro" id="IPR001480">
    <property type="entry name" value="Bulb-type_lectin_dom"/>
</dbReference>
<protein>
    <recommendedName>
        <fullName evidence="1">non-specific serine/threonine protein kinase</fullName>
        <ecNumber evidence="1">2.7.11.1</ecNumber>
    </recommendedName>
</protein>
<dbReference type="InterPro" id="IPR036426">
    <property type="entry name" value="Bulb-type_lectin_dom_sf"/>
</dbReference>
<dbReference type="SMART" id="SM00108">
    <property type="entry name" value="B_lectin"/>
    <property type="match status" value="1"/>
</dbReference>
<dbReference type="PROSITE" id="PS50948">
    <property type="entry name" value="PAN"/>
    <property type="match status" value="1"/>
</dbReference>
<dbReference type="FunFam" id="1.10.510.10:FF:001023">
    <property type="entry name" value="Os07g0541700 protein"/>
    <property type="match status" value="1"/>
</dbReference>
<evidence type="ECO:0000256" key="6">
    <source>
        <dbReference type="ARBA" id="ARBA00022777"/>
    </source>
</evidence>
<dbReference type="InterPro" id="IPR008271">
    <property type="entry name" value="Ser/Thr_kinase_AS"/>
</dbReference>
<evidence type="ECO:0000256" key="1">
    <source>
        <dbReference type="ARBA" id="ARBA00012513"/>
    </source>
</evidence>
<dbReference type="Pfam" id="PF01453">
    <property type="entry name" value="B_lectin"/>
    <property type="match status" value="1"/>
</dbReference>
<reference evidence="16 17" key="1">
    <citation type="submission" date="2019-07" db="EMBL/GenBank/DDBJ databases">
        <title>WGS assembly of Gossypium mustelinum.</title>
        <authorList>
            <person name="Chen Z.J."/>
            <person name="Sreedasyam A."/>
            <person name="Ando A."/>
            <person name="Song Q."/>
            <person name="De L."/>
            <person name="Hulse-Kemp A."/>
            <person name="Ding M."/>
            <person name="Ye W."/>
            <person name="Kirkbride R."/>
            <person name="Jenkins J."/>
            <person name="Plott C."/>
            <person name="Lovell J."/>
            <person name="Lin Y.-M."/>
            <person name="Vaughn R."/>
            <person name="Liu B."/>
            <person name="Li W."/>
            <person name="Simpson S."/>
            <person name="Scheffler B."/>
            <person name="Saski C."/>
            <person name="Grover C."/>
            <person name="Hu G."/>
            <person name="Conover J."/>
            <person name="Carlson J."/>
            <person name="Shu S."/>
            <person name="Boston L."/>
            <person name="Williams M."/>
            <person name="Peterson D."/>
            <person name="Mcgee K."/>
            <person name="Jones D."/>
            <person name="Wendel J."/>
            <person name="Stelly D."/>
            <person name="Grimwood J."/>
            <person name="Schmutz J."/>
        </authorList>
    </citation>
    <scope>NUCLEOTIDE SEQUENCE [LARGE SCALE GENOMIC DNA]</scope>
    <source>
        <strain evidence="16">1408120.09</strain>
    </source>
</reference>
<evidence type="ECO:0000256" key="8">
    <source>
        <dbReference type="ARBA" id="ARBA00023157"/>
    </source>
</evidence>
<evidence type="ECO:0000256" key="12">
    <source>
        <dbReference type="SAM" id="Phobius"/>
    </source>
</evidence>
<dbReference type="Pfam" id="PF00069">
    <property type="entry name" value="Pkinase"/>
    <property type="match status" value="1"/>
</dbReference>
<dbReference type="SMART" id="SM00219">
    <property type="entry name" value="TyrKc"/>
    <property type="match status" value="1"/>
</dbReference>
<keyword evidence="12" id="KW-0472">Membrane</keyword>
<keyword evidence="3" id="KW-0808">Transferase</keyword>
<dbReference type="SMART" id="SM00473">
    <property type="entry name" value="PAN_AP"/>
    <property type="match status" value="1"/>
</dbReference>
<dbReference type="InterPro" id="IPR011009">
    <property type="entry name" value="Kinase-like_dom_sf"/>
</dbReference>
<feature type="domain" description="Apple" evidence="15">
    <location>
        <begin position="282"/>
        <end position="356"/>
    </location>
</feature>
<comment type="catalytic activity">
    <reaction evidence="10">
        <text>L-threonyl-[protein] + ATP = O-phospho-L-threonyl-[protein] + ADP + H(+)</text>
        <dbReference type="Rhea" id="RHEA:46608"/>
        <dbReference type="Rhea" id="RHEA-COMP:11060"/>
        <dbReference type="Rhea" id="RHEA-COMP:11605"/>
        <dbReference type="ChEBI" id="CHEBI:15378"/>
        <dbReference type="ChEBI" id="CHEBI:30013"/>
        <dbReference type="ChEBI" id="CHEBI:30616"/>
        <dbReference type="ChEBI" id="CHEBI:61977"/>
        <dbReference type="ChEBI" id="CHEBI:456216"/>
        <dbReference type="EC" id="2.7.11.1"/>
    </reaction>
</comment>
<dbReference type="PANTHER" id="PTHR32444">
    <property type="entry name" value="BULB-TYPE LECTIN DOMAIN-CONTAINING PROTEIN"/>
    <property type="match status" value="1"/>
</dbReference>
<dbReference type="PROSITE" id="PS50011">
    <property type="entry name" value="PROTEIN_KINASE_DOM"/>
    <property type="match status" value="1"/>
</dbReference>
<organism evidence="16 17">
    <name type="scientific">Gossypium mustelinum</name>
    <name type="common">Cotton</name>
    <name type="synonym">Gossypium caicoense</name>
    <dbReference type="NCBI Taxonomy" id="34275"/>
    <lineage>
        <taxon>Eukaryota</taxon>
        <taxon>Viridiplantae</taxon>
        <taxon>Streptophyta</taxon>
        <taxon>Embryophyta</taxon>
        <taxon>Tracheophyta</taxon>
        <taxon>Spermatophyta</taxon>
        <taxon>Magnoliopsida</taxon>
        <taxon>eudicotyledons</taxon>
        <taxon>Gunneridae</taxon>
        <taxon>Pentapetalae</taxon>
        <taxon>rosids</taxon>
        <taxon>malvids</taxon>
        <taxon>Malvales</taxon>
        <taxon>Malvaceae</taxon>
        <taxon>Malvoideae</taxon>
        <taxon>Gossypium</taxon>
    </lineage>
</organism>
<keyword evidence="17" id="KW-1185">Reference proteome</keyword>
<dbReference type="GO" id="GO:0004713">
    <property type="term" value="F:protein tyrosine kinase activity"/>
    <property type="evidence" value="ECO:0007669"/>
    <property type="project" value="InterPro"/>
</dbReference>
<keyword evidence="9" id="KW-0325">Glycoprotein</keyword>
<dbReference type="Gene3D" id="1.10.510.10">
    <property type="entry name" value="Transferase(Phosphotransferase) domain 1"/>
    <property type="match status" value="2"/>
</dbReference>
<dbReference type="CDD" id="cd00028">
    <property type="entry name" value="B_lectin"/>
    <property type="match status" value="1"/>
</dbReference>
<dbReference type="Gene3D" id="2.90.10.10">
    <property type="entry name" value="Bulb-type lectin domain"/>
    <property type="match status" value="1"/>
</dbReference>
<dbReference type="SUPFAM" id="SSF56112">
    <property type="entry name" value="Protein kinase-like (PK-like)"/>
    <property type="match status" value="1"/>
</dbReference>
<dbReference type="InterPro" id="IPR020635">
    <property type="entry name" value="Tyr_kinase_cat_dom"/>
</dbReference>
<evidence type="ECO:0000256" key="10">
    <source>
        <dbReference type="ARBA" id="ARBA00047899"/>
    </source>
</evidence>
<keyword evidence="7" id="KW-0067">ATP-binding</keyword>
<evidence type="ECO:0000259" key="15">
    <source>
        <dbReference type="PROSITE" id="PS50948"/>
    </source>
</evidence>
<accession>A0A5D2W4M0</accession>
<evidence type="ECO:0000313" key="16">
    <source>
        <dbReference type="EMBL" id="TYI95950.1"/>
    </source>
</evidence>
<keyword evidence="12" id="KW-1133">Transmembrane helix</keyword>
<feature type="domain" description="Bulb-type lectin" evidence="14">
    <location>
        <begin position="25"/>
        <end position="147"/>
    </location>
</feature>
<evidence type="ECO:0000259" key="14">
    <source>
        <dbReference type="PROSITE" id="PS50927"/>
    </source>
</evidence>
<dbReference type="CDD" id="cd01098">
    <property type="entry name" value="PAN_AP_plant"/>
    <property type="match status" value="1"/>
</dbReference>
<name>A0A5D2W4M0_GOSMU</name>
<dbReference type="InterPro" id="IPR003609">
    <property type="entry name" value="Pan_app"/>
</dbReference>
<dbReference type="Pfam" id="PF08276">
    <property type="entry name" value="PAN_2"/>
    <property type="match status" value="1"/>
</dbReference>
<feature type="domain" description="Protein kinase" evidence="13">
    <location>
        <begin position="327"/>
        <end position="587"/>
    </location>
</feature>
<keyword evidence="8" id="KW-1015">Disulfide bond</keyword>
<proteinExistence type="predicted"/>
<evidence type="ECO:0000259" key="13">
    <source>
        <dbReference type="PROSITE" id="PS50011"/>
    </source>
</evidence>
<dbReference type="GO" id="GO:0004674">
    <property type="term" value="F:protein serine/threonine kinase activity"/>
    <property type="evidence" value="ECO:0007669"/>
    <property type="project" value="UniProtKB-KW"/>
</dbReference>
<comment type="catalytic activity">
    <reaction evidence="11">
        <text>L-seryl-[protein] + ATP = O-phospho-L-seryl-[protein] + ADP + H(+)</text>
        <dbReference type="Rhea" id="RHEA:17989"/>
        <dbReference type="Rhea" id="RHEA-COMP:9863"/>
        <dbReference type="Rhea" id="RHEA-COMP:11604"/>
        <dbReference type="ChEBI" id="CHEBI:15378"/>
        <dbReference type="ChEBI" id="CHEBI:29999"/>
        <dbReference type="ChEBI" id="CHEBI:30616"/>
        <dbReference type="ChEBI" id="CHEBI:83421"/>
        <dbReference type="ChEBI" id="CHEBI:456216"/>
        <dbReference type="EC" id="2.7.11.1"/>
    </reaction>
</comment>
<evidence type="ECO:0000313" key="17">
    <source>
        <dbReference type="Proteomes" id="UP000323597"/>
    </source>
</evidence>
<evidence type="ECO:0000256" key="5">
    <source>
        <dbReference type="ARBA" id="ARBA00022741"/>
    </source>
</evidence>
<dbReference type="Proteomes" id="UP000323597">
    <property type="component" value="Chromosome D01"/>
</dbReference>
<keyword evidence="4" id="KW-0732">Signal</keyword>
<keyword evidence="12" id="KW-0812">Transmembrane</keyword>
<dbReference type="AlphaFoldDB" id="A0A5D2W4M0"/>
<keyword evidence="5" id="KW-0547">Nucleotide-binding</keyword>
<feature type="transmembrane region" description="Helical" evidence="12">
    <location>
        <begin position="395"/>
        <end position="411"/>
    </location>
</feature>
<feature type="transmembrane region" description="Helical" evidence="12">
    <location>
        <begin position="367"/>
        <end position="388"/>
    </location>
</feature>
<evidence type="ECO:0000256" key="7">
    <source>
        <dbReference type="ARBA" id="ARBA00022840"/>
    </source>
</evidence>
<gene>
    <name evidence="16" type="ORF">E1A91_D01G035000v1</name>
</gene>
<evidence type="ECO:0000256" key="3">
    <source>
        <dbReference type="ARBA" id="ARBA00022679"/>
    </source>
</evidence>
<dbReference type="EMBL" id="CM017649">
    <property type="protein sequence ID" value="TYI95950.1"/>
    <property type="molecule type" value="Genomic_DNA"/>
</dbReference>